<dbReference type="GO" id="GO:0016020">
    <property type="term" value="C:membrane"/>
    <property type="evidence" value="ECO:0007669"/>
    <property type="project" value="UniProtKB-SubCell"/>
</dbReference>
<comment type="caution">
    <text evidence="7">The sequence shown here is derived from an EMBL/GenBank/DDBJ whole genome shotgun (WGS) entry which is preliminary data.</text>
</comment>
<feature type="compositionally biased region" description="Polar residues" evidence="4">
    <location>
        <begin position="86"/>
        <end position="98"/>
    </location>
</feature>
<dbReference type="Gene3D" id="3.30.1330.60">
    <property type="entry name" value="OmpA-like domain"/>
    <property type="match status" value="1"/>
</dbReference>
<evidence type="ECO:0000313" key="8">
    <source>
        <dbReference type="Proteomes" id="UP000221860"/>
    </source>
</evidence>
<evidence type="ECO:0000256" key="4">
    <source>
        <dbReference type="SAM" id="MobiDB-lite"/>
    </source>
</evidence>
<comment type="subcellular location">
    <subcellularLocation>
        <location evidence="1">Membrane</location>
    </subcellularLocation>
</comment>
<accession>A0A2G1MHX1</accession>
<evidence type="ECO:0000313" key="7">
    <source>
        <dbReference type="EMBL" id="PHP28328.1"/>
    </source>
</evidence>
<dbReference type="AlphaFoldDB" id="A0A2G1MHX1"/>
<dbReference type="InterPro" id="IPR036737">
    <property type="entry name" value="OmpA-like_sf"/>
</dbReference>
<dbReference type="SUPFAM" id="SSF103088">
    <property type="entry name" value="OmpA-like"/>
    <property type="match status" value="1"/>
</dbReference>
<proteinExistence type="predicted"/>
<dbReference type="EMBL" id="NQWH01000007">
    <property type="protein sequence ID" value="PHP28328.1"/>
    <property type="molecule type" value="Genomic_DNA"/>
</dbReference>
<keyword evidence="8" id="KW-1185">Reference proteome</keyword>
<evidence type="ECO:0000256" key="5">
    <source>
        <dbReference type="SAM" id="Phobius"/>
    </source>
</evidence>
<feature type="region of interest" description="Disordered" evidence="4">
    <location>
        <begin position="86"/>
        <end position="117"/>
    </location>
</feature>
<feature type="transmembrane region" description="Helical" evidence="5">
    <location>
        <begin position="28"/>
        <end position="47"/>
    </location>
</feature>
<keyword evidence="2 5" id="KW-0812">Transmembrane</keyword>
<name>A0A2G1MHX1_9RHOB</name>
<gene>
    <name evidence="7" type="ORF">CJ301_06235</name>
</gene>
<keyword evidence="3 5" id="KW-0472">Membrane</keyword>
<protein>
    <submittedName>
        <fullName evidence="7">Chemotaxis protein MotB</fullName>
    </submittedName>
</protein>
<keyword evidence="5" id="KW-1133">Transmembrane helix</keyword>
<dbReference type="OrthoDB" id="7170686at2"/>
<dbReference type="InterPro" id="IPR025713">
    <property type="entry name" value="MotB-like_N_dom"/>
</dbReference>
<reference evidence="7 8" key="1">
    <citation type="submission" date="2017-08" db="EMBL/GenBank/DDBJ databases">
        <title>Draft Genome Sequence of Loktanella cinnabarina Strain XM1, Isolated from Coastal Surface Water.</title>
        <authorList>
            <person name="Ma R."/>
            <person name="Wang J."/>
            <person name="Wang Q."/>
            <person name="Ma Z."/>
            <person name="Li J."/>
            <person name="Chen L."/>
        </authorList>
    </citation>
    <scope>NUCLEOTIDE SEQUENCE [LARGE SCALE GENOMIC DNA]</scope>
    <source>
        <strain evidence="7 8">XM1</strain>
    </source>
</reference>
<dbReference type="Proteomes" id="UP000221860">
    <property type="component" value="Unassembled WGS sequence"/>
</dbReference>
<dbReference type="InterPro" id="IPR050330">
    <property type="entry name" value="Bact_OuterMem_StrucFunc"/>
</dbReference>
<evidence type="ECO:0000256" key="1">
    <source>
        <dbReference type="ARBA" id="ARBA00004370"/>
    </source>
</evidence>
<evidence type="ECO:0000259" key="6">
    <source>
        <dbReference type="Pfam" id="PF13677"/>
    </source>
</evidence>
<dbReference type="PANTHER" id="PTHR30329">
    <property type="entry name" value="STATOR ELEMENT OF FLAGELLAR MOTOR COMPLEX"/>
    <property type="match status" value="1"/>
</dbReference>
<feature type="region of interest" description="Disordered" evidence="4">
    <location>
        <begin position="247"/>
        <end position="268"/>
    </location>
</feature>
<dbReference type="PANTHER" id="PTHR30329:SF21">
    <property type="entry name" value="LIPOPROTEIN YIAD-RELATED"/>
    <property type="match status" value="1"/>
</dbReference>
<evidence type="ECO:0000256" key="3">
    <source>
        <dbReference type="ARBA" id="ARBA00023136"/>
    </source>
</evidence>
<organism evidence="7 8">
    <name type="scientific">Limimaricola cinnabarinus</name>
    <dbReference type="NCBI Taxonomy" id="1125964"/>
    <lineage>
        <taxon>Bacteria</taxon>
        <taxon>Pseudomonadati</taxon>
        <taxon>Pseudomonadota</taxon>
        <taxon>Alphaproteobacteria</taxon>
        <taxon>Rhodobacterales</taxon>
        <taxon>Paracoccaceae</taxon>
        <taxon>Limimaricola</taxon>
    </lineage>
</organism>
<evidence type="ECO:0000256" key="2">
    <source>
        <dbReference type="ARBA" id="ARBA00022692"/>
    </source>
</evidence>
<feature type="domain" description="Motility protein B-like N-terminal" evidence="6">
    <location>
        <begin position="13"/>
        <end position="63"/>
    </location>
</feature>
<dbReference type="RefSeq" id="WP_099275407.1">
    <property type="nucleotide sequence ID" value="NZ_KZ304954.1"/>
</dbReference>
<dbReference type="Pfam" id="PF13677">
    <property type="entry name" value="MotB_plug"/>
    <property type="match status" value="1"/>
</dbReference>
<sequence length="278" mass="29157">MSGQNAPIIIKRKKVIAGGGHHGGAWKVAYADFVTAMMAFFMLMWLLNATTEQQRKGLADYFAPTIAISRTSAGGADVLNGDTLHQSDALSQSGTGSNMGLRGAVPPDRSPPRLRPGEGAAAAEVAALREIEEMLLGRGGESLVARKALRHVVTKLTDEGLVIEIFARPGAPIFPPGDTVPLPVTRALLGLVAQTAALVDNPVAVSAHLAARPVVLADNPVWRLSSGRAEAARDALEAAGLAPSRMRRVTGLGDRSPAADGPAAPRSDRLEITLLRRH</sequence>